<proteinExistence type="predicted"/>
<protein>
    <submittedName>
        <fullName evidence="2">Uncharacterized protein</fullName>
    </submittedName>
</protein>
<dbReference type="AlphaFoldDB" id="A0A8X7UMH2"/>
<evidence type="ECO:0000256" key="1">
    <source>
        <dbReference type="SAM" id="MobiDB-lite"/>
    </source>
</evidence>
<organism evidence="2 3">
    <name type="scientific">Brassica carinata</name>
    <name type="common">Ethiopian mustard</name>
    <name type="synonym">Abyssinian cabbage</name>
    <dbReference type="NCBI Taxonomy" id="52824"/>
    <lineage>
        <taxon>Eukaryota</taxon>
        <taxon>Viridiplantae</taxon>
        <taxon>Streptophyta</taxon>
        <taxon>Embryophyta</taxon>
        <taxon>Tracheophyta</taxon>
        <taxon>Spermatophyta</taxon>
        <taxon>Magnoliopsida</taxon>
        <taxon>eudicotyledons</taxon>
        <taxon>Gunneridae</taxon>
        <taxon>Pentapetalae</taxon>
        <taxon>rosids</taxon>
        <taxon>malvids</taxon>
        <taxon>Brassicales</taxon>
        <taxon>Brassicaceae</taxon>
        <taxon>Brassiceae</taxon>
        <taxon>Brassica</taxon>
    </lineage>
</organism>
<evidence type="ECO:0000313" key="3">
    <source>
        <dbReference type="Proteomes" id="UP000886595"/>
    </source>
</evidence>
<feature type="compositionally biased region" description="Basic and acidic residues" evidence="1">
    <location>
        <begin position="67"/>
        <end position="77"/>
    </location>
</feature>
<comment type="caution">
    <text evidence="2">The sequence shown here is derived from an EMBL/GenBank/DDBJ whole genome shotgun (WGS) entry which is preliminary data.</text>
</comment>
<evidence type="ECO:0000313" key="2">
    <source>
        <dbReference type="EMBL" id="KAG2285330.1"/>
    </source>
</evidence>
<accession>A0A8X7UMH2</accession>
<sequence>MCKLDMIIGVNIKFVKKYTKILNYYGDKCTHNPLPRFANGVKTSCLSMEFTFQEGLSYTKKLTAKNEQEATEAHLTETKMQVEATDEAENAKKRVHHQSS</sequence>
<reference evidence="2 3" key="1">
    <citation type="submission" date="2020-02" db="EMBL/GenBank/DDBJ databases">
        <authorList>
            <person name="Ma Q."/>
            <person name="Huang Y."/>
            <person name="Song X."/>
            <person name="Pei D."/>
        </authorList>
    </citation>
    <scope>NUCLEOTIDE SEQUENCE [LARGE SCALE GENOMIC DNA]</scope>
    <source>
        <strain evidence="2">Sxm20200214</strain>
        <tissue evidence="2">Leaf</tissue>
    </source>
</reference>
<keyword evidence="3" id="KW-1185">Reference proteome</keyword>
<gene>
    <name evidence="2" type="ORF">Bca52824_044934</name>
</gene>
<name>A0A8X7UMH2_BRACI</name>
<dbReference type="OrthoDB" id="678007at2759"/>
<feature type="region of interest" description="Disordered" evidence="1">
    <location>
        <begin position="67"/>
        <end position="100"/>
    </location>
</feature>
<dbReference type="EMBL" id="JAAMPC010000010">
    <property type="protein sequence ID" value="KAG2285330.1"/>
    <property type="molecule type" value="Genomic_DNA"/>
</dbReference>
<dbReference type="Proteomes" id="UP000886595">
    <property type="component" value="Unassembled WGS sequence"/>
</dbReference>